<gene>
    <name evidence="2" type="ORF">NAEGRDRAFT_70768</name>
</gene>
<dbReference type="Proteomes" id="UP000006671">
    <property type="component" value="Unassembled WGS sequence"/>
</dbReference>
<dbReference type="InParanoid" id="D2VP87"/>
<dbReference type="InterPro" id="IPR025197">
    <property type="entry name" value="DUF4116"/>
</dbReference>
<keyword evidence="3" id="KW-1185">Reference proteome</keyword>
<evidence type="ECO:0000259" key="1">
    <source>
        <dbReference type="Pfam" id="PF13475"/>
    </source>
</evidence>
<evidence type="ECO:0000313" key="2">
    <source>
        <dbReference type="EMBL" id="EFC41317.1"/>
    </source>
</evidence>
<dbReference type="VEuPathDB" id="AmoebaDB:NAEGRDRAFT_70768"/>
<dbReference type="KEGG" id="ngr:NAEGRDRAFT_70768"/>
<dbReference type="RefSeq" id="XP_002674061.1">
    <property type="nucleotide sequence ID" value="XM_002674015.1"/>
</dbReference>
<feature type="domain" description="DUF4116" evidence="1">
    <location>
        <begin position="183"/>
        <end position="221"/>
    </location>
</feature>
<sequence length="422" mass="49938">MIVSAESLLERCNESFRNDPETVRSVYFAHVVTRTYSLAGFSDDEYIGNPFDILQTQTYLYSHRSIVENLRNDPIFILDCVKKFGRVLAFLDLKYRSDRNYVLEAIRQIDGGTYCYHKGLLRFASEELRNDREIVKVAVQNWASCFQFASDNLRRDEEVIRELISISSGNVLEYAEESILKNVELVLFGLESDAGCFELFDQSLQNDRDFILRCAKINGNIQVPDMFSSDREIMKTLLETCLRNRQSENDIFYTIDESLFMDIEFVKELVDLYEIYPDTHFPTRLCKFINEEIIWKIIQQSAKKGLMRYEIREISDVWKDPLFVKKVLDLGIKLSRVDYTAFADDLKLRIWKDETNIYSFPFKKSSMEFQRQAVKLKPECIYGSYYFQTICGYSEDREELLRLRANRLEYLQFHLPKRFDTW</sequence>
<accession>D2VP87</accession>
<proteinExistence type="predicted"/>
<feature type="domain" description="DUF4116" evidence="1">
    <location>
        <begin position="76"/>
        <end position="108"/>
    </location>
</feature>
<organism evidence="3">
    <name type="scientific">Naegleria gruberi</name>
    <name type="common">Amoeba</name>
    <dbReference type="NCBI Taxonomy" id="5762"/>
    <lineage>
        <taxon>Eukaryota</taxon>
        <taxon>Discoba</taxon>
        <taxon>Heterolobosea</taxon>
        <taxon>Tetramitia</taxon>
        <taxon>Eutetramitia</taxon>
        <taxon>Vahlkampfiidae</taxon>
        <taxon>Naegleria</taxon>
    </lineage>
</organism>
<dbReference type="EMBL" id="GG738886">
    <property type="protein sequence ID" value="EFC41317.1"/>
    <property type="molecule type" value="Genomic_DNA"/>
</dbReference>
<dbReference type="AlphaFoldDB" id="D2VP87"/>
<name>D2VP87_NAEGR</name>
<dbReference type="Pfam" id="PF13475">
    <property type="entry name" value="DUF4116"/>
    <property type="match status" value="3"/>
</dbReference>
<reference evidence="2 3" key="1">
    <citation type="journal article" date="2010" name="Cell">
        <title>The genome of Naegleria gruberi illuminates early eukaryotic versatility.</title>
        <authorList>
            <person name="Fritz-Laylin L.K."/>
            <person name="Prochnik S.E."/>
            <person name="Ginger M.L."/>
            <person name="Dacks J.B."/>
            <person name="Carpenter M.L."/>
            <person name="Field M.C."/>
            <person name="Kuo A."/>
            <person name="Paredez A."/>
            <person name="Chapman J."/>
            <person name="Pham J."/>
            <person name="Shu S."/>
            <person name="Neupane R."/>
            <person name="Cipriano M."/>
            <person name="Mancuso J."/>
            <person name="Tu H."/>
            <person name="Salamov A."/>
            <person name="Lindquist E."/>
            <person name="Shapiro H."/>
            <person name="Lucas S."/>
            <person name="Grigoriev I.V."/>
            <person name="Cande W.Z."/>
            <person name="Fulton C."/>
            <person name="Rokhsar D.S."/>
            <person name="Dawson S.C."/>
        </authorList>
    </citation>
    <scope>NUCLEOTIDE SEQUENCE [LARGE SCALE GENOMIC DNA]</scope>
    <source>
        <strain evidence="2 3">NEG-M</strain>
    </source>
</reference>
<evidence type="ECO:0000313" key="3">
    <source>
        <dbReference type="Proteomes" id="UP000006671"/>
    </source>
</evidence>
<dbReference type="GeneID" id="8856067"/>
<protein>
    <submittedName>
        <fullName evidence="2">Predicted protein</fullName>
    </submittedName>
</protein>
<feature type="domain" description="DUF4116" evidence="1">
    <location>
        <begin position="120"/>
        <end position="154"/>
    </location>
</feature>
<dbReference type="OrthoDB" id="447781at2759"/>